<dbReference type="InterPro" id="IPR032799">
    <property type="entry name" value="TAXi_C"/>
</dbReference>
<keyword evidence="5" id="KW-0325">Glycoprotein</keyword>
<dbReference type="EMBL" id="JAXIOK010000016">
    <property type="protein sequence ID" value="KAK4753097.1"/>
    <property type="molecule type" value="Genomic_DNA"/>
</dbReference>
<dbReference type="PRINTS" id="PR00792">
    <property type="entry name" value="PEPSIN"/>
</dbReference>
<dbReference type="PROSITE" id="PS00141">
    <property type="entry name" value="ASP_PROTEASE"/>
    <property type="match status" value="1"/>
</dbReference>
<dbReference type="InterPro" id="IPR051708">
    <property type="entry name" value="Plant_Aspart_Prot_A1"/>
</dbReference>
<keyword evidence="4 7" id="KW-0378">Hydrolase</keyword>
<dbReference type="PROSITE" id="PS51767">
    <property type="entry name" value="PEPTIDASE_A1"/>
    <property type="match status" value="1"/>
</dbReference>
<feature type="active site" evidence="6">
    <location>
        <position position="220"/>
    </location>
</feature>
<evidence type="ECO:0000313" key="10">
    <source>
        <dbReference type="Proteomes" id="UP001345219"/>
    </source>
</evidence>
<evidence type="ECO:0000256" key="7">
    <source>
        <dbReference type="RuleBase" id="RU000454"/>
    </source>
</evidence>
<dbReference type="Pfam" id="PF14541">
    <property type="entry name" value="TAXi_C"/>
    <property type="match status" value="1"/>
</dbReference>
<dbReference type="PANTHER" id="PTHR47967">
    <property type="entry name" value="OS07G0603500 PROTEIN-RELATED"/>
    <property type="match status" value="1"/>
</dbReference>
<evidence type="ECO:0000256" key="6">
    <source>
        <dbReference type="PIRSR" id="PIRSR601461-1"/>
    </source>
</evidence>
<gene>
    <name evidence="9" type="ORF">SAY87_021895</name>
</gene>
<sequence>MPSSAPCASPHGFARWSHMTGLGLHTWSHQPLLASPIVVPRHSLYEIAPADLEAVLISHPDITDVAIAGRNGSIISEEGLIEFVAKQAGKTMTGKNWLLLLLIFIGCQARASLISSADGGSMELELVRVHGRPGEGGRGAELDLTREVISEDIRRYRMITSKRRVENAALARRKAREEDYKNGDTSMETPMIAARDYGIGQYVVELKVGTPPKKFRLIADTGSDLTWMRCMFDLRRPQHRRPGMFLPANSSTFATIPCSSDTCKVDLVELFSLAQCPAPSSPCAYDFRYTDGSSAKGIFAYETVSADLLSGGHKKLKGVLVGCSKFINQMLEPVDGVLGLANSEYSFTATAAREFGGKFSYCMVDHLSHKNLSNYLTFGSRPQPRSPLLADMRYTTLVHSRPLIPLYGVDILGMSVGGTILGIPVQVWASNSGGGTVIDSGTSLTMLVDPAYQLVFGALEASLSKYKRVDKDLGPLEYCFDSTGFKESLIPQLAIHFRDGAVFEPPVKSYVIDAAPGIKCLGLLSVRWPGHSVIGNILQQNHLWEFNIAEGKLGFAPSSCV</sequence>
<comment type="similarity">
    <text evidence="1 7">Belongs to the peptidase A1 family.</text>
</comment>
<dbReference type="InterPro" id="IPR001969">
    <property type="entry name" value="Aspartic_peptidase_AS"/>
</dbReference>
<dbReference type="InterPro" id="IPR034161">
    <property type="entry name" value="Pepsin-like_plant"/>
</dbReference>
<comment type="caution">
    <text evidence="9">The sequence shown here is derived from an EMBL/GenBank/DDBJ whole genome shotgun (WGS) entry which is preliminary data.</text>
</comment>
<evidence type="ECO:0000313" key="9">
    <source>
        <dbReference type="EMBL" id="KAK4753097.1"/>
    </source>
</evidence>
<dbReference type="GO" id="GO:0006508">
    <property type="term" value="P:proteolysis"/>
    <property type="evidence" value="ECO:0007669"/>
    <property type="project" value="UniProtKB-KW"/>
</dbReference>
<name>A0AAN7JTY6_9MYRT</name>
<dbReference type="InterPro" id="IPR032861">
    <property type="entry name" value="TAXi_N"/>
</dbReference>
<dbReference type="FunFam" id="2.40.70.10:FF:000033">
    <property type="entry name" value="Aspartyl protease family protein"/>
    <property type="match status" value="1"/>
</dbReference>
<dbReference type="AlphaFoldDB" id="A0AAN7JTY6"/>
<dbReference type="Proteomes" id="UP001345219">
    <property type="component" value="Chromosome 16"/>
</dbReference>
<reference evidence="9 10" key="1">
    <citation type="journal article" date="2023" name="Hortic Res">
        <title>Pangenome of water caltrop reveals structural variations and asymmetric subgenome divergence after allopolyploidization.</title>
        <authorList>
            <person name="Zhang X."/>
            <person name="Chen Y."/>
            <person name="Wang L."/>
            <person name="Yuan Y."/>
            <person name="Fang M."/>
            <person name="Shi L."/>
            <person name="Lu R."/>
            <person name="Comes H.P."/>
            <person name="Ma Y."/>
            <person name="Chen Y."/>
            <person name="Huang G."/>
            <person name="Zhou Y."/>
            <person name="Zheng Z."/>
            <person name="Qiu Y."/>
        </authorList>
    </citation>
    <scope>NUCLEOTIDE SEQUENCE [LARGE SCALE GENOMIC DNA]</scope>
    <source>
        <tissue evidence="9">Roots</tissue>
    </source>
</reference>
<dbReference type="InterPro" id="IPR001461">
    <property type="entry name" value="Aspartic_peptidase_A1"/>
</dbReference>
<proteinExistence type="inferred from homology"/>
<dbReference type="GO" id="GO:0004190">
    <property type="term" value="F:aspartic-type endopeptidase activity"/>
    <property type="evidence" value="ECO:0007669"/>
    <property type="project" value="UniProtKB-KW"/>
</dbReference>
<keyword evidence="2 7" id="KW-0645">Protease</keyword>
<evidence type="ECO:0000256" key="2">
    <source>
        <dbReference type="ARBA" id="ARBA00022670"/>
    </source>
</evidence>
<evidence type="ECO:0000256" key="4">
    <source>
        <dbReference type="ARBA" id="ARBA00022801"/>
    </source>
</evidence>
<dbReference type="Gene3D" id="2.40.70.10">
    <property type="entry name" value="Acid Proteases"/>
    <property type="match status" value="2"/>
</dbReference>
<evidence type="ECO:0000259" key="8">
    <source>
        <dbReference type="PROSITE" id="PS51767"/>
    </source>
</evidence>
<protein>
    <recommendedName>
        <fullName evidence="8">Peptidase A1 domain-containing protein</fullName>
    </recommendedName>
</protein>
<dbReference type="CDD" id="cd05476">
    <property type="entry name" value="pepsin_A_like_plant"/>
    <property type="match status" value="1"/>
</dbReference>
<accession>A0AAN7JTY6</accession>
<organism evidence="9 10">
    <name type="scientific">Trapa incisa</name>
    <dbReference type="NCBI Taxonomy" id="236973"/>
    <lineage>
        <taxon>Eukaryota</taxon>
        <taxon>Viridiplantae</taxon>
        <taxon>Streptophyta</taxon>
        <taxon>Embryophyta</taxon>
        <taxon>Tracheophyta</taxon>
        <taxon>Spermatophyta</taxon>
        <taxon>Magnoliopsida</taxon>
        <taxon>eudicotyledons</taxon>
        <taxon>Gunneridae</taxon>
        <taxon>Pentapetalae</taxon>
        <taxon>rosids</taxon>
        <taxon>malvids</taxon>
        <taxon>Myrtales</taxon>
        <taxon>Lythraceae</taxon>
        <taxon>Trapa</taxon>
    </lineage>
</organism>
<evidence type="ECO:0000256" key="1">
    <source>
        <dbReference type="ARBA" id="ARBA00007447"/>
    </source>
</evidence>
<feature type="domain" description="Peptidase A1" evidence="8">
    <location>
        <begin position="202"/>
        <end position="556"/>
    </location>
</feature>
<dbReference type="SUPFAM" id="SSF50630">
    <property type="entry name" value="Acid proteases"/>
    <property type="match status" value="1"/>
</dbReference>
<dbReference type="PANTHER" id="PTHR47967:SF69">
    <property type="entry name" value="ASPARTIC PROTEINASE NANA, CHLOROPLAST"/>
    <property type="match status" value="1"/>
</dbReference>
<feature type="active site" evidence="6">
    <location>
        <position position="439"/>
    </location>
</feature>
<dbReference type="Pfam" id="PF14543">
    <property type="entry name" value="TAXi_N"/>
    <property type="match status" value="1"/>
</dbReference>
<evidence type="ECO:0000256" key="5">
    <source>
        <dbReference type="ARBA" id="ARBA00023180"/>
    </source>
</evidence>
<dbReference type="InterPro" id="IPR021109">
    <property type="entry name" value="Peptidase_aspartic_dom_sf"/>
</dbReference>
<keyword evidence="3 7" id="KW-0064">Aspartyl protease</keyword>
<evidence type="ECO:0000256" key="3">
    <source>
        <dbReference type="ARBA" id="ARBA00022750"/>
    </source>
</evidence>
<keyword evidence="10" id="KW-1185">Reference proteome</keyword>
<dbReference type="InterPro" id="IPR033121">
    <property type="entry name" value="PEPTIDASE_A1"/>
</dbReference>